<accession>A0A2U1KL05</accession>
<evidence type="ECO:0000313" key="6">
    <source>
        <dbReference type="Proteomes" id="UP000245207"/>
    </source>
</evidence>
<dbReference type="Pfam" id="PF00097">
    <property type="entry name" value="zf-C3HC4"/>
    <property type="match status" value="1"/>
</dbReference>
<dbReference type="Gene3D" id="3.30.40.10">
    <property type="entry name" value="Zinc/RING finger domain, C3HC4 (zinc finger)"/>
    <property type="match status" value="1"/>
</dbReference>
<dbReference type="GO" id="GO:0008270">
    <property type="term" value="F:zinc ion binding"/>
    <property type="evidence" value="ECO:0007669"/>
    <property type="project" value="UniProtKB-KW"/>
</dbReference>
<reference evidence="5 6" key="1">
    <citation type="journal article" date="2018" name="Mol. Plant">
        <title>The genome of Artemisia annua provides insight into the evolution of Asteraceae family and artemisinin biosynthesis.</title>
        <authorList>
            <person name="Shen Q."/>
            <person name="Zhang L."/>
            <person name="Liao Z."/>
            <person name="Wang S."/>
            <person name="Yan T."/>
            <person name="Shi P."/>
            <person name="Liu M."/>
            <person name="Fu X."/>
            <person name="Pan Q."/>
            <person name="Wang Y."/>
            <person name="Lv Z."/>
            <person name="Lu X."/>
            <person name="Zhang F."/>
            <person name="Jiang W."/>
            <person name="Ma Y."/>
            <person name="Chen M."/>
            <person name="Hao X."/>
            <person name="Li L."/>
            <person name="Tang Y."/>
            <person name="Lv G."/>
            <person name="Zhou Y."/>
            <person name="Sun X."/>
            <person name="Brodelius P.E."/>
            <person name="Rose J.K.C."/>
            <person name="Tang K."/>
        </authorList>
    </citation>
    <scope>NUCLEOTIDE SEQUENCE [LARGE SCALE GENOMIC DNA]</scope>
    <source>
        <strain evidence="6">cv. Huhao1</strain>
        <tissue evidence="5">Leaf</tissue>
    </source>
</reference>
<gene>
    <name evidence="5" type="ORF">CTI12_AA590190</name>
</gene>
<keyword evidence="2" id="KW-0863">Zinc-finger</keyword>
<evidence type="ECO:0000256" key="3">
    <source>
        <dbReference type="ARBA" id="ARBA00022833"/>
    </source>
</evidence>
<dbReference type="OrthoDB" id="411372at2759"/>
<evidence type="ECO:0000259" key="4">
    <source>
        <dbReference type="Pfam" id="PF00097"/>
    </source>
</evidence>
<evidence type="ECO:0000256" key="2">
    <source>
        <dbReference type="ARBA" id="ARBA00022771"/>
    </source>
</evidence>
<evidence type="ECO:0000256" key="1">
    <source>
        <dbReference type="ARBA" id="ARBA00022723"/>
    </source>
</evidence>
<dbReference type="Proteomes" id="UP000245207">
    <property type="component" value="Unassembled WGS sequence"/>
</dbReference>
<name>A0A2U1KL05_ARTAN</name>
<keyword evidence="1" id="KW-0479">Metal-binding</keyword>
<dbReference type="SUPFAM" id="SSF57850">
    <property type="entry name" value="RING/U-box"/>
    <property type="match status" value="1"/>
</dbReference>
<proteinExistence type="predicted"/>
<dbReference type="InterPro" id="IPR018957">
    <property type="entry name" value="Znf_C3HC4_RING-type"/>
</dbReference>
<dbReference type="AlphaFoldDB" id="A0A2U1KL05"/>
<dbReference type="STRING" id="35608.A0A2U1KL05"/>
<keyword evidence="3" id="KW-0862">Zinc</keyword>
<protein>
    <submittedName>
        <fullName evidence="5">Rubredoxin-type fold</fullName>
    </submittedName>
</protein>
<sequence>MHHDCPYLFDSVDDVTAMPCGHTIHKKCLKDMQQHSQVQEPAGYDVTQMVGGIGVCEQPIHPEPVDSKSEARSNVGYIAFASHPKLMEFGAGVVRHVHRHNFPVGLQVLDTDISGSGCSSAYSTSNRHV</sequence>
<organism evidence="5 6">
    <name type="scientific">Artemisia annua</name>
    <name type="common">Sweet wormwood</name>
    <dbReference type="NCBI Taxonomy" id="35608"/>
    <lineage>
        <taxon>Eukaryota</taxon>
        <taxon>Viridiplantae</taxon>
        <taxon>Streptophyta</taxon>
        <taxon>Embryophyta</taxon>
        <taxon>Tracheophyta</taxon>
        <taxon>Spermatophyta</taxon>
        <taxon>Magnoliopsida</taxon>
        <taxon>eudicotyledons</taxon>
        <taxon>Gunneridae</taxon>
        <taxon>Pentapetalae</taxon>
        <taxon>asterids</taxon>
        <taxon>campanulids</taxon>
        <taxon>Asterales</taxon>
        <taxon>Asteraceae</taxon>
        <taxon>Asteroideae</taxon>
        <taxon>Anthemideae</taxon>
        <taxon>Artemisiinae</taxon>
        <taxon>Artemisia</taxon>
    </lineage>
</organism>
<keyword evidence="6" id="KW-1185">Reference proteome</keyword>
<comment type="caution">
    <text evidence="5">The sequence shown here is derived from an EMBL/GenBank/DDBJ whole genome shotgun (WGS) entry which is preliminary data.</text>
</comment>
<evidence type="ECO:0000313" key="5">
    <source>
        <dbReference type="EMBL" id="PWA37470.1"/>
    </source>
</evidence>
<dbReference type="InterPro" id="IPR013083">
    <property type="entry name" value="Znf_RING/FYVE/PHD"/>
</dbReference>
<dbReference type="EMBL" id="PKPP01016715">
    <property type="protein sequence ID" value="PWA37470.1"/>
    <property type="molecule type" value="Genomic_DNA"/>
</dbReference>
<feature type="domain" description="Zinc finger C3HC4 RING-type" evidence="4">
    <location>
        <begin position="10"/>
        <end position="38"/>
    </location>
</feature>